<evidence type="ECO:0000313" key="2">
    <source>
        <dbReference type="Proteomes" id="UP001465717"/>
    </source>
</evidence>
<evidence type="ECO:0000313" key="1">
    <source>
        <dbReference type="EMBL" id="MEQ2509288.1"/>
    </source>
</evidence>
<organism evidence="1 2">
    <name type="scientific">Segatella sinensis</name>
    <dbReference type="NCBI Taxonomy" id="3085167"/>
    <lineage>
        <taxon>Bacteria</taxon>
        <taxon>Pseudomonadati</taxon>
        <taxon>Bacteroidota</taxon>
        <taxon>Bacteroidia</taxon>
        <taxon>Bacteroidales</taxon>
        <taxon>Prevotellaceae</taxon>
        <taxon>Segatella</taxon>
    </lineage>
</organism>
<dbReference type="EMBL" id="JBBNGE010000066">
    <property type="protein sequence ID" value="MEQ2509288.1"/>
    <property type="molecule type" value="Genomic_DNA"/>
</dbReference>
<comment type="caution">
    <text evidence="1">The sequence shown here is derived from an EMBL/GenBank/DDBJ whole genome shotgun (WGS) entry which is preliminary data.</text>
</comment>
<reference evidence="1 2" key="1">
    <citation type="submission" date="2024-04" db="EMBL/GenBank/DDBJ databases">
        <title>Human intestinal bacterial collection.</title>
        <authorList>
            <person name="Pauvert C."/>
            <person name="Hitch T.C.A."/>
            <person name="Clavel T."/>
        </authorList>
    </citation>
    <scope>NUCLEOTIDE SEQUENCE [LARGE SCALE GENOMIC DNA]</scope>
    <source>
        <strain evidence="1 2">CLA-AA-H174</strain>
    </source>
</reference>
<proteinExistence type="predicted"/>
<keyword evidence="2" id="KW-1185">Reference proteome</keyword>
<gene>
    <name evidence="1" type="ORF">AAAT87_13660</name>
</gene>
<name>A0ABV1G1J8_9BACT</name>
<dbReference type="RefSeq" id="WP_349226713.1">
    <property type="nucleotide sequence ID" value="NZ_JBBNFG020000009.1"/>
</dbReference>
<sequence>MAKVYIPSGLLSPSDERALQDAVDEAVREKKRSGWISLSRFKDIIRRACSWIWDLIEGFVTMWYTFN</sequence>
<accession>A0ABV1G1J8</accession>
<dbReference type="Proteomes" id="UP001465717">
    <property type="component" value="Unassembled WGS sequence"/>
</dbReference>
<protein>
    <submittedName>
        <fullName evidence="1">Uncharacterized protein</fullName>
    </submittedName>
</protein>